<evidence type="ECO:0000313" key="2">
    <source>
        <dbReference type="Proteomes" id="UP000324222"/>
    </source>
</evidence>
<proteinExistence type="predicted"/>
<accession>A0A5B7J2W5</accession>
<dbReference type="AlphaFoldDB" id="A0A5B7J2W5"/>
<comment type="caution">
    <text evidence="1">The sequence shown here is derived from an EMBL/GenBank/DDBJ whole genome shotgun (WGS) entry which is preliminary data.</text>
</comment>
<dbReference type="EMBL" id="VSRR010076065">
    <property type="protein sequence ID" value="MPC87937.1"/>
    <property type="molecule type" value="Genomic_DNA"/>
</dbReference>
<name>A0A5B7J2W5_PORTR</name>
<gene>
    <name evidence="1" type="ORF">E2C01_082820</name>
</gene>
<keyword evidence="2" id="KW-1185">Reference proteome</keyword>
<dbReference type="Proteomes" id="UP000324222">
    <property type="component" value="Unassembled WGS sequence"/>
</dbReference>
<sequence>MLNVLRWPVGLGNHRTNGYQCYQWGSELVLVINPGILWSGVEDVVESSVVPLYVTRYVTQYTHDARLDIRKIQTEV</sequence>
<protein>
    <submittedName>
        <fullName evidence="1">Uncharacterized protein</fullName>
    </submittedName>
</protein>
<evidence type="ECO:0000313" key="1">
    <source>
        <dbReference type="EMBL" id="MPC87937.1"/>
    </source>
</evidence>
<organism evidence="1 2">
    <name type="scientific">Portunus trituberculatus</name>
    <name type="common">Swimming crab</name>
    <name type="synonym">Neptunus trituberculatus</name>
    <dbReference type="NCBI Taxonomy" id="210409"/>
    <lineage>
        <taxon>Eukaryota</taxon>
        <taxon>Metazoa</taxon>
        <taxon>Ecdysozoa</taxon>
        <taxon>Arthropoda</taxon>
        <taxon>Crustacea</taxon>
        <taxon>Multicrustacea</taxon>
        <taxon>Malacostraca</taxon>
        <taxon>Eumalacostraca</taxon>
        <taxon>Eucarida</taxon>
        <taxon>Decapoda</taxon>
        <taxon>Pleocyemata</taxon>
        <taxon>Brachyura</taxon>
        <taxon>Eubrachyura</taxon>
        <taxon>Portunoidea</taxon>
        <taxon>Portunidae</taxon>
        <taxon>Portuninae</taxon>
        <taxon>Portunus</taxon>
    </lineage>
</organism>
<reference evidence="1 2" key="1">
    <citation type="submission" date="2019-05" db="EMBL/GenBank/DDBJ databases">
        <title>Another draft genome of Portunus trituberculatus and its Hox gene families provides insights of decapod evolution.</title>
        <authorList>
            <person name="Jeong J.-H."/>
            <person name="Song I."/>
            <person name="Kim S."/>
            <person name="Choi T."/>
            <person name="Kim D."/>
            <person name="Ryu S."/>
            <person name="Kim W."/>
        </authorList>
    </citation>
    <scope>NUCLEOTIDE SEQUENCE [LARGE SCALE GENOMIC DNA]</scope>
    <source>
        <tissue evidence="1">Muscle</tissue>
    </source>
</reference>